<proteinExistence type="predicted"/>
<evidence type="ECO:0000313" key="4">
    <source>
        <dbReference type="EMBL" id="GEU31725.1"/>
    </source>
</evidence>
<dbReference type="SMART" id="SM00343">
    <property type="entry name" value="ZnF_C2HC"/>
    <property type="match status" value="1"/>
</dbReference>
<organism evidence="4">
    <name type="scientific">Tanacetum cinerariifolium</name>
    <name type="common">Dalmatian daisy</name>
    <name type="synonym">Chrysanthemum cinerariifolium</name>
    <dbReference type="NCBI Taxonomy" id="118510"/>
    <lineage>
        <taxon>Eukaryota</taxon>
        <taxon>Viridiplantae</taxon>
        <taxon>Streptophyta</taxon>
        <taxon>Embryophyta</taxon>
        <taxon>Tracheophyta</taxon>
        <taxon>Spermatophyta</taxon>
        <taxon>Magnoliopsida</taxon>
        <taxon>eudicotyledons</taxon>
        <taxon>Gunneridae</taxon>
        <taxon>Pentapetalae</taxon>
        <taxon>asterids</taxon>
        <taxon>campanulids</taxon>
        <taxon>Asterales</taxon>
        <taxon>Asteraceae</taxon>
        <taxon>Asteroideae</taxon>
        <taxon>Anthemideae</taxon>
        <taxon>Anthemidinae</taxon>
        <taxon>Tanacetum</taxon>
    </lineage>
</organism>
<keyword evidence="1" id="KW-0479">Metal-binding</keyword>
<accession>A0A6L2J6V6</accession>
<protein>
    <recommendedName>
        <fullName evidence="3">CCHC-type domain-containing protein</fullName>
    </recommendedName>
</protein>
<dbReference type="PANTHER" id="PTHR11439">
    <property type="entry name" value="GAG-POL-RELATED RETROTRANSPOSON"/>
    <property type="match status" value="1"/>
</dbReference>
<name>A0A6L2J6V6_TANCI</name>
<gene>
    <name evidence="4" type="ORF">Tci_003703</name>
</gene>
<dbReference type="GO" id="GO:0008270">
    <property type="term" value="F:zinc ion binding"/>
    <property type="evidence" value="ECO:0007669"/>
    <property type="project" value="UniProtKB-KW"/>
</dbReference>
<comment type="caution">
    <text evidence="4">The sequence shown here is derived from an EMBL/GenBank/DDBJ whole genome shotgun (WGS) entry which is preliminary data.</text>
</comment>
<keyword evidence="1" id="KW-0863">Zinc-finger</keyword>
<sequence length="1003" mass="113637">MTEMPITTAEEKVQRRLEVKARSTLMMGIPNEHQLKFNYIKDAKKLLKAVEKRFGRNAATKKTQRNLLKHQYENFTAPSSEMLNQTFDRLQKIKTGRKLTVNGNETIGFDKSNVECYNCHKRGHLARECRALNQDNKNKESSRRSVPVETSTSIALVSCDGLGGYDWSDQTEEGPNYVLMAFASLSSDLKSRIVGNYKKKLGYENYNAVSPPYTGNFMPPTPDLSFTCLDKFVNKPVVENCKAKSSEEETKVIKKNDDAPIIEEWVSDNEQEDVLLVKRESSIEPLTSGILKSFITRIENLVDHKVKVIRCDNGTEFKNQEMNQFCEMKVKPLEYSIVEENFHIRFSESIPNVVGSGPYWLFDIDALTRTMNYEPIVTGTQSNGFVDPKSSHDDGSKPSCDDGKKVDEDPRKESECKDQKNEDNVNSTNNVNTVSLTVNTTGTNEDNELPFDPNMPTLEDVSIFNFSSDDEDDEGKLTRPYSSKGTKVIVYWSKFMWMISSLVLCFAFERLMHEKFQMISKGGLTFFYRLQVKPKEDSIFISQDKYVAEILKKIRFIEVKTASTPMETQKPMLKHEDGEEVDVHMYRSIIGSLMYFTYSRPDIMFAVCACARYQVNLKVSHLNAVKKIFRLISWQCKKQTVVANSTTEAEYVAASSCCGQVFWIQNQLLDYGLGKGFYGKVTHLFQTMVIQNQSELGESSTMPTDPYYTPTILHPSSSQPQKTQKPRKLTRNDTQVPQPSGPIESVADEAVHKELGDNLATPNESSSQGTNSGGGLKCQETTRDTTAQTRFESVSKHSNDSLLARARVESSGDEESLGEDASKQRMRIDAINADEDITLVNDAEKEMFDVDDLGGKEVFVAGQNENVVEEVVNAAQVSTTATTVIITTEEITLAQALKALKTSKPKAKGIFSRAREDLEDLYKLVKARYGSTRPVDNMDYLLWSDMKTMFEPHVEDEIYMLVKKKYPLTPPTISMMLEKKLQIDYESEMTYQLCKLIKKQLKK</sequence>
<feature type="region of interest" description="Disordered" evidence="2">
    <location>
        <begin position="758"/>
        <end position="822"/>
    </location>
</feature>
<feature type="domain" description="CCHC-type" evidence="3">
    <location>
        <begin position="116"/>
        <end position="130"/>
    </location>
</feature>
<dbReference type="AlphaFoldDB" id="A0A6L2J6V6"/>
<evidence type="ECO:0000256" key="1">
    <source>
        <dbReference type="PROSITE-ProRule" id="PRU00047"/>
    </source>
</evidence>
<reference evidence="4" key="1">
    <citation type="journal article" date="2019" name="Sci. Rep.">
        <title>Draft genome of Tanacetum cinerariifolium, the natural source of mosquito coil.</title>
        <authorList>
            <person name="Yamashiro T."/>
            <person name="Shiraishi A."/>
            <person name="Satake H."/>
            <person name="Nakayama K."/>
        </authorList>
    </citation>
    <scope>NUCLEOTIDE SEQUENCE</scope>
</reference>
<dbReference type="EMBL" id="BKCJ010000280">
    <property type="protein sequence ID" value="GEU31725.1"/>
    <property type="molecule type" value="Genomic_DNA"/>
</dbReference>
<dbReference type="Gene3D" id="3.30.420.10">
    <property type="entry name" value="Ribonuclease H-like superfamily/Ribonuclease H"/>
    <property type="match status" value="1"/>
</dbReference>
<dbReference type="InterPro" id="IPR001878">
    <property type="entry name" value="Znf_CCHC"/>
</dbReference>
<feature type="compositionally biased region" description="Polar residues" evidence="2">
    <location>
        <begin position="714"/>
        <end position="723"/>
    </location>
</feature>
<dbReference type="Gene3D" id="4.10.60.10">
    <property type="entry name" value="Zinc finger, CCHC-type"/>
    <property type="match status" value="1"/>
</dbReference>
<feature type="region of interest" description="Disordered" evidence="2">
    <location>
        <begin position="379"/>
        <end position="429"/>
    </location>
</feature>
<evidence type="ECO:0000256" key="2">
    <source>
        <dbReference type="SAM" id="MobiDB-lite"/>
    </source>
</evidence>
<dbReference type="PANTHER" id="PTHR11439:SF495">
    <property type="entry name" value="REVERSE TRANSCRIPTASE, RNA-DEPENDENT DNA POLYMERASE-RELATED"/>
    <property type="match status" value="1"/>
</dbReference>
<evidence type="ECO:0000259" key="3">
    <source>
        <dbReference type="PROSITE" id="PS50158"/>
    </source>
</evidence>
<feature type="compositionally biased region" description="Polar residues" evidence="2">
    <location>
        <begin position="760"/>
        <end position="770"/>
    </location>
</feature>
<keyword evidence="1" id="KW-0862">Zinc</keyword>
<dbReference type="InterPro" id="IPR036875">
    <property type="entry name" value="Znf_CCHC_sf"/>
</dbReference>
<dbReference type="PROSITE" id="PS50158">
    <property type="entry name" value="ZF_CCHC"/>
    <property type="match status" value="1"/>
</dbReference>
<dbReference type="SUPFAM" id="SSF57756">
    <property type="entry name" value="Retrovirus zinc finger-like domains"/>
    <property type="match status" value="1"/>
</dbReference>
<feature type="region of interest" description="Disordered" evidence="2">
    <location>
        <begin position="695"/>
        <end position="744"/>
    </location>
</feature>
<dbReference type="GO" id="GO:0003676">
    <property type="term" value="F:nucleic acid binding"/>
    <property type="evidence" value="ECO:0007669"/>
    <property type="project" value="InterPro"/>
</dbReference>
<dbReference type="InterPro" id="IPR036397">
    <property type="entry name" value="RNaseH_sf"/>
</dbReference>
<feature type="compositionally biased region" description="Basic and acidic residues" evidence="2">
    <location>
        <begin position="389"/>
        <end position="423"/>
    </location>
</feature>